<dbReference type="GO" id="GO:0007062">
    <property type="term" value="P:sister chromatid cohesion"/>
    <property type="evidence" value="ECO:0007669"/>
    <property type="project" value="InterPro"/>
</dbReference>
<feature type="domain" description="SMC hinge" evidence="9">
    <location>
        <begin position="524"/>
        <end position="621"/>
    </location>
</feature>
<evidence type="ECO:0000256" key="7">
    <source>
        <dbReference type="SAM" id="MobiDB-lite"/>
    </source>
</evidence>
<dbReference type="GO" id="GO:0030261">
    <property type="term" value="P:chromosome condensation"/>
    <property type="evidence" value="ECO:0007669"/>
    <property type="project" value="InterPro"/>
</dbReference>
<keyword evidence="1" id="KW-0963">Cytoplasm</keyword>
<evidence type="ECO:0000256" key="6">
    <source>
        <dbReference type="SAM" id="Coils"/>
    </source>
</evidence>
<dbReference type="HAMAP" id="MF_01894">
    <property type="entry name" value="Smc_prok"/>
    <property type="match status" value="1"/>
</dbReference>
<evidence type="ECO:0000256" key="2">
    <source>
        <dbReference type="ARBA" id="ARBA00022741"/>
    </source>
</evidence>
<keyword evidence="2" id="KW-0547">Nucleotide-binding</keyword>
<dbReference type="SUPFAM" id="SSF52540">
    <property type="entry name" value="P-loop containing nucleoside triphosphate hydrolases"/>
    <property type="match status" value="1"/>
</dbReference>
<protein>
    <submittedName>
        <fullName evidence="10">Chromosome partition protein smc</fullName>
    </submittedName>
</protein>
<dbReference type="GO" id="GO:0005524">
    <property type="term" value="F:ATP binding"/>
    <property type="evidence" value="ECO:0007669"/>
    <property type="project" value="UniProtKB-KW"/>
</dbReference>
<keyword evidence="5" id="KW-0238">DNA-binding</keyword>
<evidence type="ECO:0000313" key="10">
    <source>
        <dbReference type="EMBL" id="VAX13620.1"/>
    </source>
</evidence>
<dbReference type="SUPFAM" id="SSF75553">
    <property type="entry name" value="Smc hinge domain"/>
    <property type="match status" value="1"/>
</dbReference>
<dbReference type="InterPro" id="IPR024704">
    <property type="entry name" value="SMC"/>
</dbReference>
<evidence type="ECO:0000256" key="1">
    <source>
        <dbReference type="ARBA" id="ARBA00022490"/>
    </source>
</evidence>
<proteinExistence type="inferred from homology"/>
<accession>A0A3B1BSH8</accession>
<organism evidence="10">
    <name type="scientific">hydrothermal vent metagenome</name>
    <dbReference type="NCBI Taxonomy" id="652676"/>
    <lineage>
        <taxon>unclassified sequences</taxon>
        <taxon>metagenomes</taxon>
        <taxon>ecological metagenomes</taxon>
    </lineage>
</organism>
<evidence type="ECO:0000259" key="8">
    <source>
        <dbReference type="Pfam" id="PF02463"/>
    </source>
</evidence>
<dbReference type="AlphaFoldDB" id="A0A3B1BSH8"/>
<dbReference type="InterPro" id="IPR003395">
    <property type="entry name" value="RecF/RecN/SMC_N"/>
</dbReference>
<dbReference type="InterPro" id="IPR011890">
    <property type="entry name" value="SMC_prok"/>
</dbReference>
<dbReference type="InterPro" id="IPR027417">
    <property type="entry name" value="P-loop_NTPase"/>
</dbReference>
<evidence type="ECO:0000256" key="4">
    <source>
        <dbReference type="ARBA" id="ARBA00023054"/>
    </source>
</evidence>
<dbReference type="PANTHER" id="PTHR43977">
    <property type="entry name" value="STRUCTURAL MAINTENANCE OF CHROMOSOMES PROTEIN 3"/>
    <property type="match status" value="1"/>
</dbReference>
<dbReference type="NCBIfam" id="TIGR02168">
    <property type="entry name" value="SMC_prok_B"/>
    <property type="match status" value="1"/>
</dbReference>
<dbReference type="InterPro" id="IPR010935">
    <property type="entry name" value="SMC_hinge"/>
</dbReference>
<dbReference type="GO" id="GO:0016887">
    <property type="term" value="F:ATP hydrolysis activity"/>
    <property type="evidence" value="ECO:0007669"/>
    <property type="project" value="InterPro"/>
</dbReference>
<evidence type="ECO:0000256" key="3">
    <source>
        <dbReference type="ARBA" id="ARBA00022840"/>
    </source>
</evidence>
<name>A0A3B1BSH8_9ZZZZ</name>
<dbReference type="PIRSF" id="PIRSF005719">
    <property type="entry name" value="SMC"/>
    <property type="match status" value="1"/>
</dbReference>
<feature type="coiled-coil region" evidence="6">
    <location>
        <begin position="984"/>
        <end position="1011"/>
    </location>
</feature>
<keyword evidence="3" id="KW-0067">ATP-binding</keyword>
<dbReference type="InterPro" id="IPR036277">
    <property type="entry name" value="SMC_hinge_sf"/>
</dbReference>
<dbReference type="CDD" id="cd03278">
    <property type="entry name" value="ABC_SMC_barmotin"/>
    <property type="match status" value="2"/>
</dbReference>
<feature type="domain" description="RecF/RecN/SMC N-terminal" evidence="8">
    <location>
        <begin position="3"/>
        <end position="1153"/>
    </location>
</feature>
<feature type="coiled-coil region" evidence="6">
    <location>
        <begin position="170"/>
        <end position="271"/>
    </location>
</feature>
<dbReference type="Pfam" id="PF06470">
    <property type="entry name" value="SMC_hinge"/>
    <property type="match status" value="1"/>
</dbReference>
<reference evidence="10" key="1">
    <citation type="submission" date="2018-06" db="EMBL/GenBank/DDBJ databases">
        <authorList>
            <person name="Zhirakovskaya E."/>
        </authorList>
    </citation>
    <scope>NUCLEOTIDE SEQUENCE</scope>
</reference>
<dbReference type="EMBL" id="UOFZ01000127">
    <property type="protein sequence ID" value="VAX13620.1"/>
    <property type="molecule type" value="Genomic_DNA"/>
</dbReference>
<dbReference type="Pfam" id="PF02463">
    <property type="entry name" value="SMC_N"/>
    <property type="match status" value="1"/>
</dbReference>
<feature type="region of interest" description="Disordered" evidence="7">
    <location>
        <begin position="308"/>
        <end position="339"/>
    </location>
</feature>
<dbReference type="GO" id="GO:0003677">
    <property type="term" value="F:DNA binding"/>
    <property type="evidence" value="ECO:0007669"/>
    <property type="project" value="UniProtKB-KW"/>
</dbReference>
<evidence type="ECO:0000256" key="5">
    <source>
        <dbReference type="ARBA" id="ARBA00023125"/>
    </source>
</evidence>
<evidence type="ECO:0000259" key="9">
    <source>
        <dbReference type="Pfam" id="PF06470"/>
    </source>
</evidence>
<dbReference type="GO" id="GO:0005694">
    <property type="term" value="C:chromosome"/>
    <property type="evidence" value="ECO:0007669"/>
    <property type="project" value="InterPro"/>
</dbReference>
<sequence length="1169" mass="132239">MQLTKLKLSGFKSFVDPTTVPLPSQLIGVVGPNGCGKSNIIDAVRWVMGESSAKHLRGDSMADVIFNGSSSRKPVGQATVELVFDNTDAAVGGQYAQYNEIAIKRTVTRDGQSLYHLNGSRCRRRDITDIFLGTGLGPRSYSIIEQGTISRIIEAKPEEIRVFLEEAAGISKYKERRRETENRMRHTRENLERLSDLREELDKQLNRLQRQARTAERYKELREEERLMKAQLQALRWTALNEQAEVAENRIREQETEQESAIANQRNIEAEIEKQRSLHSESHDSFNEIQSRFYSVGADIARLEQTLQHAKERRQQQQQDLAQLEKDGQEAQGHQAADRKRIEEIQAQLTQLEPQLQQFEESESLSAQLLAEAEEAMQSWQSQWEAFNQQAAEPAQQAEVERTRIMHLEQKLSRLQQRLEKVQQELGQQSPQQLQEEVKQLQQQQAEIEARVQEQQALLSEKQQQIRALRESGHSLNSQLDQARGQLQNLRGRSASLEALQQAALGKEKGAVSEWLQGQQLQDAPRLAEELEVTAGWERAVECVLGSHLEAVCVSGVDPLVSVLDELKEGSLNLFDISANVTATEHGKATPLTDKVSAPWSLVPLLGDIYATETLADALSLRNQLGDSESIVTQDGIWLGANWLRVVRDTDEKAGVLRREHELKTLAADIEAQQQVVQNLQAKLEAEREKLQEVEFSRDSAQTEFNQTNRALADSRSELSARSARIEQLKSRQENLQQEMQEAREEAEADNMELQTARGRLQVALDRMTGLENQRAELIAQRDQRQETLHQLRSKAQEDRHAAQEIKIRAQTLQTELNSTEQALQRMQSQIAQLSSRREELQAALSESDAPLAEAAAELEQMLERRVGVESEMQEARAIVENIEHELRQLEDARTQAEQAVEAVRHVLEEIRIGMQEVKVRRQTLEEQISESGFELMQLQQDMPEEAVEAQWQDNVEALAQKISRLGPINLAAIEEFEQQSERKQYLDAQNDDLSEALATLEAAIHKIDKETRTRFKETFDKVNAGFKRLFPRLFGGGHAYLELTGDDLLDTGVTLMARPPGKRNSTIQLLSGGEKAMTAVALVFSIFELNPAPFCMLDEVDAPLDDANVSRYCDMLKEMSEQTQFIFITHNKVTMEVAQQLTGVTMHEPGVSRLVAVDVDEAVELVAV</sequence>
<gene>
    <name evidence="10" type="ORF">MNBD_GAMMA24-1646</name>
</gene>
<dbReference type="Gene3D" id="3.40.50.300">
    <property type="entry name" value="P-loop containing nucleotide triphosphate hydrolases"/>
    <property type="match status" value="2"/>
</dbReference>
<keyword evidence="4 6" id="KW-0175">Coiled coil</keyword>
<feature type="coiled-coil region" evidence="6">
    <location>
        <begin position="663"/>
        <end position="942"/>
    </location>
</feature>